<dbReference type="OrthoDB" id="8062037at2759"/>
<dbReference type="Gene3D" id="3.10.310.50">
    <property type="match status" value="1"/>
</dbReference>
<dbReference type="PANTHER" id="PTHR33748">
    <property type="entry name" value="PROTEIN CBG04600"/>
    <property type="match status" value="1"/>
</dbReference>
<keyword evidence="4" id="KW-1185">Reference proteome</keyword>
<name>A0A8J9ZMC8_BRALA</name>
<evidence type="ECO:0000313" key="4">
    <source>
        <dbReference type="Proteomes" id="UP000838412"/>
    </source>
</evidence>
<dbReference type="PANTHER" id="PTHR33748:SF5">
    <property type="entry name" value="GROUND-LIKE DOMAIN-CONTAINING PROTEIN"/>
    <property type="match status" value="1"/>
</dbReference>
<gene>
    <name evidence="3" type="primary">Hypp1550</name>
    <name evidence="3" type="ORF">BLAG_LOCUS14535</name>
</gene>
<feature type="transmembrane region" description="Helical" evidence="1">
    <location>
        <begin position="308"/>
        <end position="327"/>
    </location>
</feature>
<dbReference type="GO" id="GO:0005892">
    <property type="term" value="C:acetylcholine-gated channel complex"/>
    <property type="evidence" value="ECO:0007669"/>
    <property type="project" value="InterPro"/>
</dbReference>
<evidence type="ECO:0000256" key="1">
    <source>
        <dbReference type="SAM" id="Phobius"/>
    </source>
</evidence>
<evidence type="ECO:0000313" key="3">
    <source>
        <dbReference type="EMBL" id="CAH1255531.1"/>
    </source>
</evidence>
<dbReference type="EMBL" id="OV696687">
    <property type="protein sequence ID" value="CAH1255531.1"/>
    <property type="molecule type" value="Genomic_DNA"/>
</dbReference>
<feature type="signal peptide" evidence="2">
    <location>
        <begin position="1"/>
        <end position="19"/>
    </location>
</feature>
<keyword evidence="1" id="KW-0812">Transmembrane</keyword>
<organism evidence="3 4">
    <name type="scientific">Branchiostoma lanceolatum</name>
    <name type="common">Common lancelet</name>
    <name type="synonym">Amphioxus lanceolatum</name>
    <dbReference type="NCBI Taxonomy" id="7740"/>
    <lineage>
        <taxon>Eukaryota</taxon>
        <taxon>Metazoa</taxon>
        <taxon>Chordata</taxon>
        <taxon>Cephalochordata</taxon>
        <taxon>Leptocardii</taxon>
        <taxon>Amphioxiformes</taxon>
        <taxon>Branchiostomatidae</taxon>
        <taxon>Branchiostoma</taxon>
    </lineage>
</organism>
<feature type="chain" id="PRO_5035460889" evidence="2">
    <location>
        <begin position="20"/>
        <end position="396"/>
    </location>
</feature>
<protein>
    <submittedName>
        <fullName evidence="3">Hypp1550 protein</fullName>
    </submittedName>
</protein>
<keyword evidence="1" id="KW-1133">Transmembrane helix</keyword>
<evidence type="ECO:0000256" key="2">
    <source>
        <dbReference type="SAM" id="SignalP"/>
    </source>
</evidence>
<dbReference type="AlphaFoldDB" id="A0A8J9ZMC8"/>
<keyword evidence="2" id="KW-0732">Signal</keyword>
<reference evidence="3" key="1">
    <citation type="submission" date="2022-01" db="EMBL/GenBank/DDBJ databases">
        <authorList>
            <person name="Braso-Vives M."/>
        </authorList>
    </citation>
    <scope>NUCLEOTIDE SEQUENCE</scope>
</reference>
<sequence length="396" mass="44976">MSPILQVVFHTILVLVLHGKHGRVSCTFPAPLAAAWRAQDYPSPLTEWDRCGRNKSSYLCDPDGILPHEDAAILDDLLFNVTMETACPCENRTRCRRWDTDTVTVVNDTERCTRNTTTTSCDSCREDSCGGKTIEGQQSKVMNCTSCSCAASCDAVTSGCLRDSAVSTFNGSKVCTEVAGRGQGYVMTVALMRRMTLITSYSDPETVDLAANRFADFFRDSWKIGRCGEAIVVVISMDEQQIYTSTEEAAGRRLSDLDLVHLYRDYITEDFWTGNITQRLPVLIKQFITLINTPDPPRRPCDVWLDRWGNWFLLSLIGASIIFCIIYKQRLRMYKRFPACCQKRWLNYKNKGRKCSVLAEADPDDVMLYGDTISSMRLELQEEELQIRRNRQGFTW</sequence>
<proteinExistence type="predicted"/>
<keyword evidence="1" id="KW-0472">Membrane</keyword>
<accession>A0A8J9ZMC8</accession>
<dbReference type="InterPro" id="IPR033438">
    <property type="entry name" value="MOLO1"/>
</dbReference>
<dbReference type="Pfam" id="PF17175">
    <property type="entry name" value="MOLO1"/>
    <property type="match status" value="1"/>
</dbReference>
<dbReference type="Proteomes" id="UP000838412">
    <property type="component" value="Chromosome 2"/>
</dbReference>